<gene>
    <name evidence="18" type="ORF">FUA23_07715</name>
</gene>
<dbReference type="GO" id="GO:0006281">
    <property type="term" value="P:DNA repair"/>
    <property type="evidence" value="ECO:0007669"/>
    <property type="project" value="UniProtKB-KW"/>
</dbReference>
<keyword evidence="9" id="KW-0234">DNA repair</keyword>
<evidence type="ECO:0000256" key="14">
    <source>
        <dbReference type="ARBA" id="ARBA00041592"/>
    </source>
</evidence>
<evidence type="ECO:0000256" key="6">
    <source>
        <dbReference type="ARBA" id="ARBA00022763"/>
    </source>
</evidence>
<comment type="cofactor">
    <cofactor evidence="1">
        <name>Mg(2+)</name>
        <dbReference type="ChEBI" id="CHEBI:18420"/>
    </cofactor>
</comment>
<dbReference type="PROSITE" id="PS51462">
    <property type="entry name" value="NUDIX"/>
    <property type="match status" value="1"/>
</dbReference>
<evidence type="ECO:0000256" key="5">
    <source>
        <dbReference type="ARBA" id="ARBA00022723"/>
    </source>
</evidence>
<organism evidence="18 19">
    <name type="scientific">Neolewinella aurantiaca</name>
    <dbReference type="NCBI Taxonomy" id="2602767"/>
    <lineage>
        <taxon>Bacteria</taxon>
        <taxon>Pseudomonadati</taxon>
        <taxon>Bacteroidota</taxon>
        <taxon>Saprospiria</taxon>
        <taxon>Saprospirales</taxon>
        <taxon>Lewinellaceae</taxon>
        <taxon>Neolewinella</taxon>
    </lineage>
</organism>
<evidence type="ECO:0000313" key="18">
    <source>
        <dbReference type="EMBL" id="TXF90119.1"/>
    </source>
</evidence>
<evidence type="ECO:0000256" key="7">
    <source>
        <dbReference type="ARBA" id="ARBA00022801"/>
    </source>
</evidence>
<keyword evidence="8" id="KW-0460">Magnesium</keyword>
<dbReference type="GO" id="GO:0044715">
    <property type="term" value="F:8-oxo-dGDP phosphatase activity"/>
    <property type="evidence" value="ECO:0007669"/>
    <property type="project" value="TreeGrafter"/>
</dbReference>
<sequence length="132" mass="15161">MKEIEVVAAIIFDGEHVLCVQRAPSKYAYTSLKYEFPGGKVEANETQKEALEREIKEELSMSIIVGSEYLTVRHSYPDFTILMHSYLCIATDRSLVLHEHVDAKWLEIEEFKQLDWAAADVPIVDKLMEEKA</sequence>
<reference evidence="18 19" key="1">
    <citation type="submission" date="2019-08" db="EMBL/GenBank/DDBJ databases">
        <title>Lewinella sp. strain SSH13 Genome sequencing and assembly.</title>
        <authorList>
            <person name="Kim I."/>
        </authorList>
    </citation>
    <scope>NUCLEOTIDE SEQUENCE [LARGE SCALE GENOMIC DNA]</scope>
    <source>
        <strain evidence="18 19">SSH13</strain>
    </source>
</reference>
<dbReference type="GO" id="GO:0006260">
    <property type="term" value="P:DNA replication"/>
    <property type="evidence" value="ECO:0007669"/>
    <property type="project" value="UniProtKB-KW"/>
</dbReference>
<evidence type="ECO:0000256" key="8">
    <source>
        <dbReference type="ARBA" id="ARBA00022842"/>
    </source>
</evidence>
<evidence type="ECO:0000256" key="1">
    <source>
        <dbReference type="ARBA" id="ARBA00001946"/>
    </source>
</evidence>
<dbReference type="GO" id="GO:0035539">
    <property type="term" value="F:8-oxo-7,8-dihydrodeoxyguanosine triphosphate pyrophosphatase activity"/>
    <property type="evidence" value="ECO:0007669"/>
    <property type="project" value="UniProtKB-EC"/>
</dbReference>
<dbReference type="AlphaFoldDB" id="A0A5C7FG00"/>
<dbReference type="Gene3D" id="3.90.79.10">
    <property type="entry name" value="Nucleoside Triphosphate Pyrophosphohydrolase"/>
    <property type="match status" value="1"/>
</dbReference>
<dbReference type="InterPro" id="IPR000086">
    <property type="entry name" value="NUDIX_hydrolase_dom"/>
</dbReference>
<keyword evidence="5" id="KW-0479">Metal-binding</keyword>
<evidence type="ECO:0000256" key="11">
    <source>
        <dbReference type="ARBA" id="ARBA00036904"/>
    </source>
</evidence>
<comment type="catalytic activity">
    <reaction evidence="11">
        <text>8-oxo-GTP + H2O = 8-oxo-GMP + diphosphate + H(+)</text>
        <dbReference type="Rhea" id="RHEA:67616"/>
        <dbReference type="ChEBI" id="CHEBI:15377"/>
        <dbReference type="ChEBI" id="CHEBI:15378"/>
        <dbReference type="ChEBI" id="CHEBI:33019"/>
        <dbReference type="ChEBI" id="CHEBI:143553"/>
        <dbReference type="ChEBI" id="CHEBI:145694"/>
    </reaction>
</comment>
<accession>A0A5C7FG00</accession>
<dbReference type="PRINTS" id="PR00502">
    <property type="entry name" value="NUDIXFAMILY"/>
</dbReference>
<comment type="similarity">
    <text evidence="2">Belongs to the Nudix hydrolase family.</text>
</comment>
<dbReference type="GO" id="GO:0046872">
    <property type="term" value="F:metal ion binding"/>
    <property type="evidence" value="ECO:0007669"/>
    <property type="project" value="UniProtKB-KW"/>
</dbReference>
<evidence type="ECO:0000256" key="10">
    <source>
        <dbReference type="ARBA" id="ARBA00035861"/>
    </source>
</evidence>
<protein>
    <recommendedName>
        <fullName evidence="13">8-oxo-dGTP diphosphatase</fullName>
        <ecNumber evidence="12">3.6.1.55</ecNumber>
    </recommendedName>
    <alternativeName>
        <fullName evidence="16">7,8-dihydro-8-oxoguanine-triphosphatase</fullName>
    </alternativeName>
    <alternativeName>
        <fullName evidence="15">Mutator protein MutT</fullName>
    </alternativeName>
    <alternativeName>
        <fullName evidence="14">dGTP pyrophosphohydrolase</fullName>
    </alternativeName>
</protein>
<feature type="domain" description="Nudix hydrolase" evidence="17">
    <location>
        <begin position="2"/>
        <end position="129"/>
    </location>
</feature>
<dbReference type="EMBL" id="VOXD01000009">
    <property type="protein sequence ID" value="TXF90119.1"/>
    <property type="molecule type" value="Genomic_DNA"/>
</dbReference>
<dbReference type="InterPro" id="IPR015797">
    <property type="entry name" value="NUDIX_hydrolase-like_dom_sf"/>
</dbReference>
<dbReference type="InterPro" id="IPR047127">
    <property type="entry name" value="MutT-like"/>
</dbReference>
<dbReference type="RefSeq" id="WP_147930158.1">
    <property type="nucleotide sequence ID" value="NZ_VOXD01000009.1"/>
</dbReference>
<dbReference type="PANTHER" id="PTHR47707">
    <property type="entry name" value="8-OXO-DGTP DIPHOSPHATASE"/>
    <property type="match status" value="1"/>
</dbReference>
<evidence type="ECO:0000256" key="3">
    <source>
        <dbReference type="ARBA" id="ARBA00022457"/>
    </source>
</evidence>
<evidence type="ECO:0000256" key="2">
    <source>
        <dbReference type="ARBA" id="ARBA00005582"/>
    </source>
</evidence>
<dbReference type="OrthoDB" id="9810648at2"/>
<name>A0A5C7FG00_9BACT</name>
<evidence type="ECO:0000256" key="4">
    <source>
        <dbReference type="ARBA" id="ARBA00022705"/>
    </source>
</evidence>
<dbReference type="Pfam" id="PF00293">
    <property type="entry name" value="NUDIX"/>
    <property type="match status" value="1"/>
</dbReference>
<keyword evidence="4" id="KW-0235">DNA replication</keyword>
<evidence type="ECO:0000256" key="15">
    <source>
        <dbReference type="ARBA" id="ARBA00041979"/>
    </source>
</evidence>
<comment type="caution">
    <text evidence="18">The sequence shown here is derived from an EMBL/GenBank/DDBJ whole genome shotgun (WGS) entry which is preliminary data.</text>
</comment>
<keyword evidence="3" id="KW-0515">Mutator protein</keyword>
<dbReference type="EC" id="3.6.1.55" evidence="12"/>
<evidence type="ECO:0000259" key="17">
    <source>
        <dbReference type="PROSITE" id="PS51462"/>
    </source>
</evidence>
<evidence type="ECO:0000313" key="19">
    <source>
        <dbReference type="Proteomes" id="UP000321907"/>
    </source>
</evidence>
<evidence type="ECO:0000256" key="13">
    <source>
        <dbReference type="ARBA" id="ARBA00040794"/>
    </source>
</evidence>
<evidence type="ECO:0000256" key="16">
    <source>
        <dbReference type="ARBA" id="ARBA00042798"/>
    </source>
</evidence>
<evidence type="ECO:0000256" key="12">
    <source>
        <dbReference type="ARBA" id="ARBA00038905"/>
    </source>
</evidence>
<comment type="catalytic activity">
    <reaction evidence="10">
        <text>8-oxo-dGTP + H2O = 8-oxo-dGMP + diphosphate + H(+)</text>
        <dbReference type="Rhea" id="RHEA:31575"/>
        <dbReference type="ChEBI" id="CHEBI:15377"/>
        <dbReference type="ChEBI" id="CHEBI:15378"/>
        <dbReference type="ChEBI" id="CHEBI:33019"/>
        <dbReference type="ChEBI" id="CHEBI:63224"/>
        <dbReference type="ChEBI" id="CHEBI:77896"/>
        <dbReference type="EC" id="3.6.1.55"/>
    </reaction>
</comment>
<keyword evidence="6" id="KW-0227">DNA damage</keyword>
<dbReference type="GO" id="GO:0044716">
    <property type="term" value="F:8-oxo-GDP phosphatase activity"/>
    <property type="evidence" value="ECO:0007669"/>
    <property type="project" value="TreeGrafter"/>
</dbReference>
<evidence type="ECO:0000256" key="9">
    <source>
        <dbReference type="ARBA" id="ARBA00023204"/>
    </source>
</evidence>
<dbReference type="Proteomes" id="UP000321907">
    <property type="component" value="Unassembled WGS sequence"/>
</dbReference>
<dbReference type="GO" id="GO:0008413">
    <property type="term" value="F:8-oxo-7,8-dihydroguanosine triphosphate pyrophosphatase activity"/>
    <property type="evidence" value="ECO:0007669"/>
    <property type="project" value="TreeGrafter"/>
</dbReference>
<proteinExistence type="inferred from homology"/>
<dbReference type="PANTHER" id="PTHR47707:SF1">
    <property type="entry name" value="NUDIX HYDROLASE FAMILY PROTEIN"/>
    <property type="match status" value="1"/>
</dbReference>
<keyword evidence="19" id="KW-1185">Reference proteome</keyword>
<keyword evidence="7 18" id="KW-0378">Hydrolase</keyword>
<dbReference type="CDD" id="cd03425">
    <property type="entry name" value="NUDIX_MutT_NudA_like"/>
    <property type="match status" value="1"/>
</dbReference>
<dbReference type="SUPFAM" id="SSF55811">
    <property type="entry name" value="Nudix"/>
    <property type="match status" value="1"/>
</dbReference>
<dbReference type="InterPro" id="IPR020476">
    <property type="entry name" value="Nudix_hydrolase"/>
</dbReference>